<name>A0ABN0RDD3_9LIST</name>
<keyword evidence="3" id="KW-1185">Reference proteome</keyword>
<protein>
    <submittedName>
        <fullName evidence="2">Cyclic nucleotide-binding domain-containing protein</fullName>
    </submittedName>
</protein>
<dbReference type="EMBL" id="AODF01000027">
    <property type="protein sequence ID" value="EUJ28847.1"/>
    <property type="molecule type" value="Genomic_DNA"/>
</dbReference>
<evidence type="ECO:0000313" key="3">
    <source>
        <dbReference type="Proteomes" id="UP000019249"/>
    </source>
</evidence>
<dbReference type="Gene3D" id="2.60.120.10">
    <property type="entry name" value="Jelly Rolls"/>
    <property type="match status" value="1"/>
</dbReference>
<dbReference type="InterPro" id="IPR014710">
    <property type="entry name" value="RmlC-like_jellyroll"/>
</dbReference>
<keyword evidence="1" id="KW-0010">Activator</keyword>
<dbReference type="RefSeq" id="WP_036097914.1">
    <property type="nucleotide sequence ID" value="NZ_AODF01000027.1"/>
</dbReference>
<dbReference type="SUPFAM" id="SSF51206">
    <property type="entry name" value="cAMP-binding domain-like"/>
    <property type="match status" value="1"/>
</dbReference>
<proteinExistence type="predicted"/>
<comment type="caution">
    <text evidence="2">The sequence shown here is derived from an EMBL/GenBank/DDBJ whole genome shotgun (WGS) entry which is preliminary data.</text>
</comment>
<dbReference type="Proteomes" id="UP000019249">
    <property type="component" value="Unassembled WGS sequence"/>
</dbReference>
<evidence type="ECO:0000256" key="1">
    <source>
        <dbReference type="ARBA" id="ARBA00023159"/>
    </source>
</evidence>
<gene>
    <name evidence="2" type="ORF">MFLO_11904</name>
</gene>
<dbReference type="InterPro" id="IPR018490">
    <property type="entry name" value="cNMP-bd_dom_sf"/>
</dbReference>
<reference evidence="2 3" key="1">
    <citation type="journal article" date="2014" name="Int. J. Syst. Evol. Microbiol.">
        <title>Listeria floridensis sp. nov., Listeria aquatica sp. nov., Listeria cornellensis sp. nov., Listeria riparia sp. nov. and Listeria grandensis sp. nov., from agricultural and natural environments.</title>
        <authorList>
            <person name="den Bakker H.C."/>
            <person name="Warchocki S."/>
            <person name="Wright E.M."/>
            <person name="Allred A.F."/>
            <person name="Ahlstrom C."/>
            <person name="Manuel C.S."/>
            <person name="Stasiewicz M.J."/>
            <person name="Burrell A."/>
            <person name="Roof S."/>
            <person name="Strawn L."/>
            <person name="Fortes E.D."/>
            <person name="Nightingale K.K."/>
            <person name="Kephart D."/>
            <person name="Wiedmann M."/>
        </authorList>
    </citation>
    <scope>NUCLEOTIDE SEQUENCE [LARGE SCALE GENOMIC DNA]</scope>
    <source>
        <strain evidence="2 3">FSL S10-1187</strain>
    </source>
</reference>
<organism evidence="2 3">
    <name type="scientific">Listeria floridensis FSL S10-1187</name>
    <dbReference type="NCBI Taxonomy" id="1265817"/>
    <lineage>
        <taxon>Bacteria</taxon>
        <taxon>Bacillati</taxon>
        <taxon>Bacillota</taxon>
        <taxon>Bacilli</taxon>
        <taxon>Bacillales</taxon>
        <taxon>Listeriaceae</taxon>
        <taxon>Listeria</taxon>
    </lineage>
</organism>
<evidence type="ECO:0000313" key="2">
    <source>
        <dbReference type="EMBL" id="EUJ28847.1"/>
    </source>
</evidence>
<dbReference type="InterPro" id="IPR036390">
    <property type="entry name" value="WH_DNA-bd_sf"/>
</dbReference>
<dbReference type="SUPFAM" id="SSF46785">
    <property type="entry name" value="Winged helix' DNA-binding domain"/>
    <property type="match status" value="1"/>
</dbReference>
<accession>A0ABN0RDD3</accession>
<sequence>MKNRHIHDEKQMMADIMLYLAGNQKLFRTHIKERKVRRNEVFHTDSDYFYIVKKGAFVSELSSDKGNTHSLMLYSEMQIFGRSDSQSSIAVSRALTESILYQIDRDFMIDHLYVQPDLFRSVTNVFFHLTEDFVRMMALSNMKPQDKIICTLYLLIKRIGLDREGNSFQLPSYITQSLVSTFCRTKKFTVTKEYQRLISEGYLEINGREVIVLDFQRIEDYLIPFSPKQVPVFL</sequence>